<evidence type="ECO:0000256" key="5">
    <source>
        <dbReference type="ARBA" id="ARBA00022840"/>
    </source>
</evidence>
<feature type="domain" description="Helicase ATP-binding" evidence="8">
    <location>
        <begin position="29"/>
        <end position="204"/>
    </location>
</feature>
<dbReference type="Gene3D" id="3.40.50.300">
    <property type="entry name" value="P-loop containing nucleotide triphosphate hydrolases"/>
    <property type="match status" value="2"/>
</dbReference>
<dbReference type="GO" id="GO:0005524">
    <property type="term" value="F:ATP binding"/>
    <property type="evidence" value="ECO:0007669"/>
    <property type="project" value="UniProtKB-KW"/>
</dbReference>
<dbReference type="GO" id="GO:0005737">
    <property type="term" value="C:cytoplasm"/>
    <property type="evidence" value="ECO:0007669"/>
    <property type="project" value="TreeGrafter"/>
</dbReference>
<dbReference type="AlphaFoldDB" id="A0AAW1TC41"/>
<dbReference type="InterPro" id="IPR014001">
    <property type="entry name" value="Helicase_ATP-bd"/>
</dbReference>
<dbReference type="PROSITE" id="PS51194">
    <property type="entry name" value="HELICASE_CTER"/>
    <property type="match status" value="1"/>
</dbReference>
<dbReference type="EMBL" id="JALJOV010000154">
    <property type="protein sequence ID" value="KAK9866526.1"/>
    <property type="molecule type" value="Genomic_DNA"/>
</dbReference>
<dbReference type="InterPro" id="IPR011545">
    <property type="entry name" value="DEAD/DEAH_box_helicase_dom"/>
</dbReference>
<evidence type="ECO:0000259" key="9">
    <source>
        <dbReference type="PROSITE" id="PS51194"/>
    </source>
</evidence>
<evidence type="ECO:0000313" key="10">
    <source>
        <dbReference type="EMBL" id="KAK9866526.1"/>
    </source>
</evidence>
<evidence type="ECO:0000313" key="11">
    <source>
        <dbReference type="Proteomes" id="UP001485043"/>
    </source>
</evidence>
<reference evidence="10 11" key="1">
    <citation type="journal article" date="2024" name="Nat. Commun.">
        <title>Phylogenomics reveals the evolutionary origins of lichenization in chlorophyte algae.</title>
        <authorList>
            <person name="Puginier C."/>
            <person name="Libourel C."/>
            <person name="Otte J."/>
            <person name="Skaloud P."/>
            <person name="Haon M."/>
            <person name="Grisel S."/>
            <person name="Petersen M."/>
            <person name="Berrin J.G."/>
            <person name="Delaux P.M."/>
            <person name="Dal Grande F."/>
            <person name="Keller J."/>
        </authorList>
    </citation>
    <scope>NUCLEOTIDE SEQUENCE [LARGE SCALE GENOMIC DNA]</scope>
    <source>
        <strain evidence="10 11">SAG 2523</strain>
    </source>
</reference>
<evidence type="ECO:0000256" key="3">
    <source>
        <dbReference type="ARBA" id="ARBA00022801"/>
    </source>
</evidence>
<keyword evidence="4" id="KW-0347">Helicase</keyword>
<sequence length="421" mass="46446">MTDTQRVLRSYLQQHWGHQNFRPLQLQALEATLQGRDSLVILPTGGGKSVLYQLPPLTNEYAMTIVVTPLLALAMDQVNRCEEVSIDACTWNSETPESTKQMIARDILSGQPSYKLLYTTPESLRLPTLREALLEAAASGCLMSFAIDEAHCIAEWGHNFRPAYLQLSQLRDDFPTVPIACFTATATREVQKSISETLQLKNPVMLQGSFNRPNIHYQARCKETIGDGTSTATLQDLIAFIQAQEGSGIVYTHLRATCDWVASGLIDADVDAAAYHAGKSAHVRRSVQGNWADGSLACVVATIAFGMGIDKADCRYVVHWNPSSSLEGFYQESGRAGRDGGPCTSLLYASTQDMTDLHKLEKGTRRGAVQAMNEYALTTGCRRKKLLGFFGERDHRHVAEDRAMLFHAAASPCRPQHGTHR</sequence>
<dbReference type="Proteomes" id="UP001485043">
    <property type="component" value="Unassembled WGS sequence"/>
</dbReference>
<accession>A0AAW1TC41</accession>
<protein>
    <recommendedName>
        <fullName evidence="7">DNA 3'-5' helicase</fullName>
        <ecNumber evidence="7">5.6.2.4</ecNumber>
    </recommendedName>
</protein>
<dbReference type="GO" id="GO:0043138">
    <property type="term" value="F:3'-5' DNA helicase activity"/>
    <property type="evidence" value="ECO:0007669"/>
    <property type="project" value="UniProtKB-EC"/>
</dbReference>
<name>A0AAW1TC41_9CHLO</name>
<dbReference type="GO" id="GO:0005694">
    <property type="term" value="C:chromosome"/>
    <property type="evidence" value="ECO:0007669"/>
    <property type="project" value="TreeGrafter"/>
</dbReference>
<dbReference type="PANTHER" id="PTHR13710">
    <property type="entry name" value="DNA HELICASE RECQ FAMILY MEMBER"/>
    <property type="match status" value="1"/>
</dbReference>
<keyword evidence="11" id="KW-1185">Reference proteome</keyword>
<dbReference type="InterPro" id="IPR027417">
    <property type="entry name" value="P-loop_NTPase"/>
</dbReference>
<evidence type="ECO:0000259" key="8">
    <source>
        <dbReference type="PROSITE" id="PS51192"/>
    </source>
</evidence>
<comment type="caution">
    <text evidence="10">The sequence shown here is derived from an EMBL/GenBank/DDBJ whole genome shotgun (WGS) entry which is preliminary data.</text>
</comment>
<dbReference type="PROSITE" id="PS51192">
    <property type="entry name" value="HELICASE_ATP_BIND_1"/>
    <property type="match status" value="1"/>
</dbReference>
<evidence type="ECO:0000256" key="1">
    <source>
        <dbReference type="ARBA" id="ARBA00005446"/>
    </source>
</evidence>
<dbReference type="SMART" id="SM00490">
    <property type="entry name" value="HELICc"/>
    <property type="match status" value="1"/>
</dbReference>
<comment type="similarity">
    <text evidence="1">Belongs to the helicase family. RecQ subfamily.</text>
</comment>
<dbReference type="InterPro" id="IPR001650">
    <property type="entry name" value="Helicase_C-like"/>
</dbReference>
<dbReference type="Pfam" id="PF00271">
    <property type="entry name" value="Helicase_C"/>
    <property type="match status" value="1"/>
</dbReference>
<dbReference type="PANTHER" id="PTHR13710:SF155">
    <property type="entry name" value="ATP-DEPENDENT DNA HELICASE Q-LIKE 3"/>
    <property type="match status" value="1"/>
</dbReference>
<dbReference type="GO" id="GO:0009378">
    <property type="term" value="F:four-way junction helicase activity"/>
    <property type="evidence" value="ECO:0007669"/>
    <property type="project" value="TreeGrafter"/>
</dbReference>
<dbReference type="NCBIfam" id="TIGR00614">
    <property type="entry name" value="recQ_fam"/>
    <property type="match status" value="1"/>
</dbReference>
<evidence type="ECO:0000256" key="7">
    <source>
        <dbReference type="ARBA" id="ARBA00034808"/>
    </source>
</evidence>
<proteinExistence type="inferred from homology"/>
<dbReference type="SUPFAM" id="SSF52540">
    <property type="entry name" value="P-loop containing nucleoside triphosphate hydrolases"/>
    <property type="match status" value="1"/>
</dbReference>
<organism evidence="10 11">
    <name type="scientific">Apatococcus fuscideae</name>
    <dbReference type="NCBI Taxonomy" id="2026836"/>
    <lineage>
        <taxon>Eukaryota</taxon>
        <taxon>Viridiplantae</taxon>
        <taxon>Chlorophyta</taxon>
        <taxon>core chlorophytes</taxon>
        <taxon>Trebouxiophyceae</taxon>
        <taxon>Chlorellales</taxon>
        <taxon>Chlorellaceae</taxon>
        <taxon>Apatococcus</taxon>
    </lineage>
</organism>
<dbReference type="GO" id="GO:0016787">
    <property type="term" value="F:hydrolase activity"/>
    <property type="evidence" value="ECO:0007669"/>
    <property type="project" value="UniProtKB-KW"/>
</dbReference>
<evidence type="ECO:0000256" key="4">
    <source>
        <dbReference type="ARBA" id="ARBA00022806"/>
    </source>
</evidence>
<dbReference type="Pfam" id="PF00270">
    <property type="entry name" value="DEAD"/>
    <property type="match status" value="1"/>
</dbReference>
<gene>
    <name evidence="10" type="ORF">WJX84_003241</name>
</gene>
<dbReference type="CDD" id="cd17920">
    <property type="entry name" value="DEXHc_RecQ"/>
    <property type="match status" value="1"/>
</dbReference>
<keyword evidence="3" id="KW-0378">Hydrolase</keyword>
<evidence type="ECO:0000256" key="2">
    <source>
        <dbReference type="ARBA" id="ARBA00022741"/>
    </source>
</evidence>
<dbReference type="InterPro" id="IPR004589">
    <property type="entry name" value="DNA_helicase_ATP-dep_RecQ"/>
</dbReference>
<dbReference type="GO" id="GO:0000724">
    <property type="term" value="P:double-strand break repair via homologous recombination"/>
    <property type="evidence" value="ECO:0007669"/>
    <property type="project" value="TreeGrafter"/>
</dbReference>
<dbReference type="EC" id="5.6.2.4" evidence="7"/>
<feature type="domain" description="Helicase C-terminal" evidence="9">
    <location>
        <begin position="233"/>
        <end position="380"/>
    </location>
</feature>
<dbReference type="SMART" id="SM00487">
    <property type="entry name" value="DEXDc"/>
    <property type="match status" value="1"/>
</dbReference>
<keyword evidence="5" id="KW-0067">ATP-binding</keyword>
<evidence type="ECO:0000256" key="6">
    <source>
        <dbReference type="ARBA" id="ARBA00034617"/>
    </source>
</evidence>
<dbReference type="GO" id="GO:0003676">
    <property type="term" value="F:nucleic acid binding"/>
    <property type="evidence" value="ECO:0007669"/>
    <property type="project" value="InterPro"/>
</dbReference>
<comment type="catalytic activity">
    <reaction evidence="6">
        <text>Couples ATP hydrolysis with the unwinding of duplex DNA by translocating in the 3'-5' direction.</text>
        <dbReference type="EC" id="5.6.2.4"/>
    </reaction>
</comment>
<keyword evidence="2" id="KW-0547">Nucleotide-binding</keyword>